<dbReference type="RefSeq" id="WP_092791919.1">
    <property type="nucleotide sequence ID" value="NZ_FNXF01000004.1"/>
</dbReference>
<dbReference type="Proteomes" id="UP000199371">
    <property type="component" value="Unassembled WGS sequence"/>
</dbReference>
<protein>
    <recommendedName>
        <fullName evidence="4 7">Signal peptidase I</fullName>
        <ecNumber evidence="3 7">3.4.21.89</ecNumber>
    </recommendedName>
</protein>
<dbReference type="InterPro" id="IPR036286">
    <property type="entry name" value="LexA/Signal_pep-like_sf"/>
</dbReference>
<dbReference type="InterPro" id="IPR019758">
    <property type="entry name" value="Pept_S26A_signal_pept_1_CS"/>
</dbReference>
<evidence type="ECO:0000313" key="9">
    <source>
        <dbReference type="EMBL" id="SEH80031.1"/>
    </source>
</evidence>
<comment type="similarity">
    <text evidence="2 7">Belongs to the peptidase S26 family.</text>
</comment>
<dbReference type="Pfam" id="PF10502">
    <property type="entry name" value="Peptidase_S26"/>
    <property type="match status" value="1"/>
</dbReference>
<feature type="active site" evidence="6">
    <location>
        <position position="127"/>
    </location>
</feature>
<dbReference type="InterPro" id="IPR000223">
    <property type="entry name" value="Pept_S26A_signal_pept_1"/>
</dbReference>
<keyword evidence="7" id="KW-0812">Transmembrane</keyword>
<comment type="catalytic activity">
    <reaction evidence="1 7">
        <text>Cleavage of hydrophobic, N-terminal signal or leader sequences from secreted and periplasmic proteins.</text>
        <dbReference type="EC" id="3.4.21.89"/>
    </reaction>
</comment>
<dbReference type="PROSITE" id="PS00761">
    <property type="entry name" value="SPASE_I_3"/>
    <property type="match status" value="1"/>
</dbReference>
<feature type="transmembrane region" description="Helical" evidence="7">
    <location>
        <begin position="65"/>
        <end position="82"/>
    </location>
</feature>
<gene>
    <name evidence="9" type="ORF">SAMN05660691_01524</name>
</gene>
<evidence type="ECO:0000259" key="8">
    <source>
        <dbReference type="Pfam" id="PF10502"/>
    </source>
</evidence>
<evidence type="ECO:0000256" key="5">
    <source>
        <dbReference type="ARBA" id="ARBA00022801"/>
    </source>
</evidence>
<accession>A0A1H6L6C2</accession>
<dbReference type="NCBIfam" id="TIGR02227">
    <property type="entry name" value="sigpep_I_bact"/>
    <property type="match status" value="1"/>
</dbReference>
<keyword evidence="7" id="KW-0645">Protease</keyword>
<feature type="transmembrane region" description="Helical" evidence="7">
    <location>
        <begin position="9"/>
        <end position="27"/>
    </location>
</feature>
<dbReference type="PANTHER" id="PTHR43390:SF1">
    <property type="entry name" value="CHLOROPLAST PROCESSING PEPTIDASE"/>
    <property type="match status" value="1"/>
</dbReference>
<name>A0A1H6L6C2_9GAMM</name>
<feature type="transmembrane region" description="Helical" evidence="7">
    <location>
        <begin position="33"/>
        <end position="56"/>
    </location>
</feature>
<dbReference type="InterPro" id="IPR019533">
    <property type="entry name" value="Peptidase_S26"/>
</dbReference>
<evidence type="ECO:0000313" key="10">
    <source>
        <dbReference type="Proteomes" id="UP000199371"/>
    </source>
</evidence>
<evidence type="ECO:0000256" key="2">
    <source>
        <dbReference type="ARBA" id="ARBA00009370"/>
    </source>
</evidence>
<evidence type="ECO:0000256" key="7">
    <source>
        <dbReference type="RuleBase" id="RU362042"/>
    </source>
</evidence>
<dbReference type="SUPFAM" id="SSF51306">
    <property type="entry name" value="LexA/Signal peptidase"/>
    <property type="match status" value="1"/>
</dbReference>
<evidence type="ECO:0000256" key="4">
    <source>
        <dbReference type="ARBA" id="ARBA00019232"/>
    </source>
</evidence>
<organism evidence="9 10">
    <name type="scientific">Rheinheimera pacifica</name>
    <dbReference type="NCBI Taxonomy" id="173990"/>
    <lineage>
        <taxon>Bacteria</taxon>
        <taxon>Pseudomonadati</taxon>
        <taxon>Pseudomonadota</taxon>
        <taxon>Gammaproteobacteria</taxon>
        <taxon>Chromatiales</taxon>
        <taxon>Chromatiaceae</taxon>
        <taxon>Rheinheimera</taxon>
    </lineage>
</organism>
<dbReference type="STRING" id="173990.SAMN05660691_01524"/>
<sequence>MYTEWKPNSWIAVLFGLLFQPFVFLYVNRPRYFFYYLALTLGCIFLTQHPISAALFSEGGKAQHWPYAITIACAIHAYILSAKYDVSQKRSWCASWWATLLCVVTVYFSLFVTKTFFYDFYSIPAASMSPALNTGDYVVVSKNGYGNYSYAGIPVLQTKSTATVQRGDIVVFKKPGNETPDFIKRVIAGPGDKIYYQHKRLYLTRACDGCLEYELIDNVELDSAAASEISQYQETLDGQKYQIQQNTAKPDFIQHYFRQQGMRLGEWQVPAGHYFVMGDNRDNSLDSRYWGFVPEQNIVGKAVYIF</sequence>
<evidence type="ECO:0000256" key="1">
    <source>
        <dbReference type="ARBA" id="ARBA00000677"/>
    </source>
</evidence>
<dbReference type="InterPro" id="IPR019757">
    <property type="entry name" value="Pept_S26A_signal_pept_1_Lys-AS"/>
</dbReference>
<feature type="active site" evidence="6">
    <location>
        <position position="184"/>
    </location>
</feature>
<keyword evidence="7" id="KW-1133">Transmembrane helix</keyword>
<dbReference type="PROSITE" id="PS00760">
    <property type="entry name" value="SPASE_I_2"/>
    <property type="match status" value="1"/>
</dbReference>
<dbReference type="PANTHER" id="PTHR43390">
    <property type="entry name" value="SIGNAL PEPTIDASE I"/>
    <property type="match status" value="1"/>
</dbReference>
<reference evidence="10" key="1">
    <citation type="submission" date="2016-10" db="EMBL/GenBank/DDBJ databases">
        <authorList>
            <person name="Varghese N."/>
            <person name="Submissions S."/>
        </authorList>
    </citation>
    <scope>NUCLEOTIDE SEQUENCE [LARGE SCALE GENOMIC DNA]</scope>
    <source>
        <strain evidence="10">DSM 17616</strain>
    </source>
</reference>
<dbReference type="GO" id="GO:0009003">
    <property type="term" value="F:signal peptidase activity"/>
    <property type="evidence" value="ECO:0007669"/>
    <property type="project" value="UniProtKB-EC"/>
</dbReference>
<dbReference type="GO" id="GO:0016020">
    <property type="term" value="C:membrane"/>
    <property type="evidence" value="ECO:0007669"/>
    <property type="project" value="UniProtKB-SubCell"/>
</dbReference>
<dbReference type="CDD" id="cd06530">
    <property type="entry name" value="S26_SPase_I"/>
    <property type="match status" value="1"/>
</dbReference>
<feature type="transmembrane region" description="Helical" evidence="7">
    <location>
        <begin position="94"/>
        <end position="112"/>
    </location>
</feature>
<dbReference type="OrthoDB" id="9815782at2"/>
<dbReference type="EMBL" id="FNXF01000004">
    <property type="protein sequence ID" value="SEH80031.1"/>
    <property type="molecule type" value="Genomic_DNA"/>
</dbReference>
<dbReference type="PRINTS" id="PR00727">
    <property type="entry name" value="LEADERPTASE"/>
</dbReference>
<comment type="subcellular location">
    <subcellularLocation>
        <location evidence="7">Membrane</location>
        <topology evidence="7">Multi-pass membrane protein</topology>
    </subcellularLocation>
</comment>
<dbReference type="GO" id="GO:0006465">
    <property type="term" value="P:signal peptide processing"/>
    <property type="evidence" value="ECO:0007669"/>
    <property type="project" value="InterPro"/>
</dbReference>
<dbReference type="AlphaFoldDB" id="A0A1H6L6C2"/>
<keyword evidence="10" id="KW-1185">Reference proteome</keyword>
<keyword evidence="7" id="KW-0472">Membrane</keyword>
<evidence type="ECO:0000256" key="6">
    <source>
        <dbReference type="PIRSR" id="PIRSR600223-1"/>
    </source>
</evidence>
<dbReference type="Gene3D" id="2.10.109.10">
    <property type="entry name" value="Umud Fragment, subunit A"/>
    <property type="match status" value="1"/>
</dbReference>
<dbReference type="GO" id="GO:0004252">
    <property type="term" value="F:serine-type endopeptidase activity"/>
    <property type="evidence" value="ECO:0007669"/>
    <property type="project" value="InterPro"/>
</dbReference>
<dbReference type="EC" id="3.4.21.89" evidence="3 7"/>
<evidence type="ECO:0000256" key="3">
    <source>
        <dbReference type="ARBA" id="ARBA00013208"/>
    </source>
</evidence>
<feature type="domain" description="Peptidase S26" evidence="8">
    <location>
        <begin position="99"/>
        <end position="305"/>
    </location>
</feature>
<proteinExistence type="inferred from homology"/>
<keyword evidence="5 7" id="KW-0378">Hydrolase</keyword>